<feature type="region of interest" description="Disordered" evidence="7">
    <location>
        <begin position="496"/>
        <end position="523"/>
    </location>
</feature>
<evidence type="ECO:0000313" key="10">
    <source>
        <dbReference type="Proteomes" id="UP000311919"/>
    </source>
</evidence>
<feature type="compositionally biased region" description="Basic and acidic residues" evidence="7">
    <location>
        <begin position="514"/>
        <end position="523"/>
    </location>
</feature>
<name>A0A4Z2DPV8_SCHJA</name>
<evidence type="ECO:0000256" key="2">
    <source>
        <dbReference type="ARBA" id="ARBA00004906"/>
    </source>
</evidence>
<dbReference type="FunFam" id="3.30.2160.10:FF:000002">
    <property type="entry name" value="Putative Ubiquitin-protein ligase E3C"/>
    <property type="match status" value="1"/>
</dbReference>
<reference evidence="9 10" key="1">
    <citation type="submission" date="2019-03" db="EMBL/GenBank/DDBJ databases">
        <title>An improved genome assembly of the fluke Schistosoma japonicum.</title>
        <authorList>
            <person name="Hu W."/>
            <person name="Luo F."/>
            <person name="Yin M."/>
            <person name="Mo X."/>
            <person name="Sun C."/>
            <person name="Wu Q."/>
            <person name="Zhu B."/>
            <person name="Xiang M."/>
            <person name="Wang J."/>
            <person name="Wang Y."/>
            <person name="Zhang T."/>
            <person name="Xu B."/>
            <person name="Zheng H."/>
            <person name="Feng Z."/>
        </authorList>
    </citation>
    <scope>NUCLEOTIDE SEQUENCE [LARGE SCALE GENOMIC DNA]</scope>
    <source>
        <strain evidence="9">HuSjv2</strain>
        <tissue evidence="9">Worms</tissue>
    </source>
</reference>
<dbReference type="GO" id="GO:0006511">
    <property type="term" value="P:ubiquitin-dependent protein catabolic process"/>
    <property type="evidence" value="ECO:0007669"/>
    <property type="project" value="TreeGrafter"/>
</dbReference>
<feature type="domain" description="HECT" evidence="8">
    <location>
        <begin position="1026"/>
        <end position="1364"/>
    </location>
</feature>
<dbReference type="SMART" id="SM00119">
    <property type="entry name" value="HECTc"/>
    <property type="match status" value="1"/>
</dbReference>
<evidence type="ECO:0000256" key="7">
    <source>
        <dbReference type="SAM" id="MobiDB-lite"/>
    </source>
</evidence>
<evidence type="ECO:0000256" key="5">
    <source>
        <dbReference type="ARBA" id="ARBA00022786"/>
    </source>
</evidence>
<dbReference type="GO" id="GO:0061630">
    <property type="term" value="F:ubiquitin protein ligase activity"/>
    <property type="evidence" value="ECO:0007669"/>
    <property type="project" value="UniProtKB-EC"/>
</dbReference>
<dbReference type="PANTHER" id="PTHR45700:SF2">
    <property type="entry name" value="UBIQUITIN-PROTEIN LIGASE E3C"/>
    <property type="match status" value="1"/>
</dbReference>
<comment type="pathway">
    <text evidence="2">Protein modification; protein ubiquitination.</text>
</comment>
<dbReference type="GO" id="GO:0016874">
    <property type="term" value="F:ligase activity"/>
    <property type="evidence" value="ECO:0007669"/>
    <property type="project" value="UniProtKB-KW"/>
</dbReference>
<comment type="catalytic activity">
    <reaction evidence="1">
        <text>S-ubiquitinyl-[E2 ubiquitin-conjugating enzyme]-L-cysteine + [acceptor protein]-L-lysine = [E2 ubiquitin-conjugating enzyme]-L-cysteine + N(6)-ubiquitinyl-[acceptor protein]-L-lysine.</text>
        <dbReference type="EC" id="2.3.2.26"/>
    </reaction>
</comment>
<feature type="active site" description="Glycyl thioester intermediate" evidence="6">
    <location>
        <position position="1332"/>
    </location>
</feature>
<dbReference type="InterPro" id="IPR000569">
    <property type="entry name" value="HECT_dom"/>
</dbReference>
<keyword evidence="5 6" id="KW-0833">Ubl conjugation pathway</keyword>
<dbReference type="InterPro" id="IPR044611">
    <property type="entry name" value="E3A/B/C-like"/>
</dbReference>
<dbReference type="EMBL" id="SKCS01000076">
    <property type="protein sequence ID" value="TNN18437.1"/>
    <property type="molecule type" value="Genomic_DNA"/>
</dbReference>
<dbReference type="EMBL" id="SKCS01000076">
    <property type="protein sequence ID" value="TNN18436.1"/>
    <property type="molecule type" value="Genomic_DNA"/>
</dbReference>
<evidence type="ECO:0000256" key="1">
    <source>
        <dbReference type="ARBA" id="ARBA00000885"/>
    </source>
</evidence>
<dbReference type="PROSITE" id="PS50237">
    <property type="entry name" value="HECT"/>
    <property type="match status" value="1"/>
</dbReference>
<dbReference type="FunFam" id="3.30.2410.10:FF:000011">
    <property type="entry name" value="Putative Ubiquitin-protein ligase E3C"/>
    <property type="match status" value="1"/>
</dbReference>
<dbReference type="Proteomes" id="UP000311919">
    <property type="component" value="Unassembled WGS sequence"/>
</dbReference>
<proteinExistence type="predicted"/>
<dbReference type="PROSITE" id="PS50096">
    <property type="entry name" value="IQ"/>
    <property type="match status" value="1"/>
</dbReference>
<evidence type="ECO:0000313" key="9">
    <source>
        <dbReference type="EMBL" id="TNN18437.1"/>
    </source>
</evidence>
<gene>
    <name evidence="9" type="ORF">EWB00_010228</name>
</gene>
<dbReference type="STRING" id="6182.A0A4Z2DPV8"/>
<dbReference type="Pfam" id="PF00612">
    <property type="entry name" value="IQ"/>
    <property type="match status" value="1"/>
</dbReference>
<evidence type="ECO:0000259" key="8">
    <source>
        <dbReference type="PROSITE" id="PS50237"/>
    </source>
</evidence>
<dbReference type="Pfam" id="PF00632">
    <property type="entry name" value="HECT"/>
    <property type="match status" value="1"/>
</dbReference>
<dbReference type="EC" id="2.3.2.26" evidence="3"/>
<dbReference type="InterPro" id="IPR035983">
    <property type="entry name" value="Hect_E3_ubiquitin_ligase"/>
</dbReference>
<sequence length="1364" mass="155784">MYSFEGNYKSKRSLVFDHTQKLSTNALVQKTREERRLRENLLKQEGAAIKIQAYVRGYIVRNKRKRYFIELFDELSNQLDYTTNKAASKVVEDEYEHKLLKLLQFFNIYYRSKIADQQRLFTVCRLLLSKYGHDAQTSWLTNSSSDYVFTLSSSLLIIIRYLSKLPSLTKSADYTLPIRVLEEVFTASAGLCSTTTISLYSKHVYINIALICKYLSRHHYFKQIAYFIDQQLPLTAGYLQDHNTHEGIFDAVEFFKPPRTQAFINLLISPLKCTSSLSEINSQLSNSMVDLYKELVITALNDILISSTIDHHSAYPISERIIRSVGIELFKLPGLHQIFIDVCLSVLENKSSQLTTNERQQQRSSETVSLIPSINLLHLLVTVVVPGMLNKSNLKSTKSSSTIQTTSPPSIAPMTEDDDDEDEGIIEEEGVDESLPVLLATESSYTHYTWCASPIEAAKVIRCLAWMLMHCLAEPYLPIIHPIVSPKALQLRIGQEEEFSSDDDDNDEVGGSAVEEKESNDQKMKTPIEFTRNPNDYSFTIERISFQPVWATQLTEICVGLRQSLPALVASALTTLEHFSSDLNDHNEVELIRSSAHLHYCLSQVYCLPRTSLIRINSIYSQHAIYLRCLWKLIENTKLSTVNSSSLYSLNSTCSLLNILSSGDLPSRLMELQSYLPLIFTFADCLHHRLLCLTDSEICDISSVVNFTTSTNDYQRHQSVNEELSRYGCGFRADELLYVGAKLRDLMLGLIDIAHPDQLPNRIRCNLSTSDSCYMAESLEQPNYGAVLRRIEQRVEVATLGTSPGAELLQRNYTGWSIADLRLLLYCWSSLFRRVQRLVFQIYDWDRRCRRRQDISLPVLTSQNSQFITTCTASSPVLATDTVHLIHPQLPLGTPSISQIFWLKDNLVDLLNTTTSQSWLINRGDQTTLTLAGAPFGYYSILNPDRNQSSLTLSNREIRQVLLLKEVPFVIPFEKRVKLFQILINGNTNHRRLDRMYNSLNQPEVFIVVRRNYLYEDAFERLSKENEPNLRPRLKVSFLNQAGLAEVGIDGGGLSREFLTEIIRAGFDPTRGFFIYASDKTLYPNPQASAITSDYLKHYYFLGRILAKTIYEGMLVELRFAYFFLAKVISRSGGGVGFDYLHSLDPQLYKQLLFLKNYEGNVRDLSLDFTVVNSIFGQSETVELKPGGKYIPVTEENRVEYVHLIANYKLNKMIYPHVRAFTAGLNDVIPIDWLRLFDAEELQTLISGADMVIDVNDLKEHTICTGNALDYTETLNIFWSVLQNFSESDKRLFLRFVTGCSRPPMFGFRDLQPPFSIQITNDLDRLPTASTCMNLLRLPNFRNKEILRNRLLYALNANAGFEYS</sequence>
<keyword evidence="9" id="KW-0436">Ligase</keyword>
<dbReference type="SMART" id="SM00015">
    <property type="entry name" value="IQ"/>
    <property type="match status" value="1"/>
</dbReference>
<organism evidence="9 10">
    <name type="scientific">Schistosoma japonicum</name>
    <name type="common">Blood fluke</name>
    <dbReference type="NCBI Taxonomy" id="6182"/>
    <lineage>
        <taxon>Eukaryota</taxon>
        <taxon>Metazoa</taxon>
        <taxon>Spiralia</taxon>
        <taxon>Lophotrochozoa</taxon>
        <taxon>Platyhelminthes</taxon>
        <taxon>Trematoda</taxon>
        <taxon>Digenea</taxon>
        <taxon>Strigeidida</taxon>
        <taxon>Schistosomatoidea</taxon>
        <taxon>Schistosomatidae</taxon>
        <taxon>Schistosoma</taxon>
    </lineage>
</organism>
<dbReference type="InterPro" id="IPR000048">
    <property type="entry name" value="IQ_motif_EF-hand-BS"/>
</dbReference>
<dbReference type="Gene3D" id="3.30.2410.10">
    <property type="entry name" value="Hect, E3 ligase catalytic domain"/>
    <property type="match status" value="1"/>
</dbReference>
<dbReference type="Gene3D" id="3.30.2160.10">
    <property type="entry name" value="Hect, E3 ligase catalytic domain"/>
    <property type="match status" value="1"/>
</dbReference>
<keyword evidence="10" id="KW-1185">Reference proteome</keyword>
<feature type="compositionally biased region" description="Acidic residues" evidence="7">
    <location>
        <begin position="496"/>
        <end position="508"/>
    </location>
</feature>
<feature type="compositionally biased region" description="Low complexity" evidence="7">
    <location>
        <begin position="394"/>
        <end position="409"/>
    </location>
</feature>
<feature type="region of interest" description="Disordered" evidence="7">
    <location>
        <begin position="394"/>
        <end position="420"/>
    </location>
</feature>
<dbReference type="PANTHER" id="PTHR45700">
    <property type="entry name" value="UBIQUITIN-PROTEIN LIGASE E3C"/>
    <property type="match status" value="1"/>
</dbReference>
<accession>A0A4Z2DPV8</accession>
<keyword evidence="4" id="KW-0808">Transferase</keyword>
<dbReference type="CDD" id="cd00078">
    <property type="entry name" value="HECTc"/>
    <property type="match status" value="1"/>
</dbReference>
<dbReference type="Gene3D" id="3.90.1750.10">
    <property type="entry name" value="Hect, E3 ligase catalytic domains"/>
    <property type="match status" value="1"/>
</dbReference>
<evidence type="ECO:0000256" key="3">
    <source>
        <dbReference type="ARBA" id="ARBA00012485"/>
    </source>
</evidence>
<evidence type="ECO:0000256" key="6">
    <source>
        <dbReference type="PROSITE-ProRule" id="PRU00104"/>
    </source>
</evidence>
<protein>
    <recommendedName>
        <fullName evidence="3">HECT-type E3 ubiquitin transferase</fullName>
        <ecNumber evidence="3">2.3.2.26</ecNumber>
    </recommendedName>
</protein>
<evidence type="ECO:0000256" key="4">
    <source>
        <dbReference type="ARBA" id="ARBA00022679"/>
    </source>
</evidence>
<dbReference type="GO" id="GO:0000209">
    <property type="term" value="P:protein polyubiquitination"/>
    <property type="evidence" value="ECO:0007669"/>
    <property type="project" value="InterPro"/>
</dbReference>
<comment type="caution">
    <text evidence="9">The sequence shown here is derived from an EMBL/GenBank/DDBJ whole genome shotgun (WGS) entry which is preliminary data.</text>
</comment>
<dbReference type="OrthoDB" id="8068875at2759"/>
<dbReference type="SUPFAM" id="SSF56204">
    <property type="entry name" value="Hect, E3 ligase catalytic domain"/>
    <property type="match status" value="1"/>
</dbReference>